<dbReference type="EC" id="2.7.7.3" evidence="7"/>
<comment type="function">
    <text evidence="7">Reversibly transfers an adenylyl group from ATP to 4'-phosphopantetheine, yielding dephospho-CoA (dPCoA) and pyrophosphate.</text>
</comment>
<keyword evidence="4 7" id="KW-0547">Nucleotide-binding</keyword>
<dbReference type="GO" id="GO:0005524">
    <property type="term" value="F:ATP binding"/>
    <property type="evidence" value="ECO:0007669"/>
    <property type="project" value="UniProtKB-KW"/>
</dbReference>
<dbReference type="EMBL" id="RKLV01000005">
    <property type="protein sequence ID" value="MCX2818977.1"/>
    <property type="molecule type" value="Genomic_DNA"/>
</dbReference>
<evidence type="ECO:0000256" key="7">
    <source>
        <dbReference type="HAMAP-Rule" id="MF_00647"/>
    </source>
</evidence>
<evidence type="ECO:0000256" key="6">
    <source>
        <dbReference type="ARBA" id="ARBA00022993"/>
    </source>
</evidence>
<dbReference type="InterPro" id="IPR023540">
    <property type="entry name" value="PPAT_arch"/>
</dbReference>
<keyword evidence="10" id="KW-1185">Reference proteome</keyword>
<dbReference type="SUPFAM" id="SSF52374">
    <property type="entry name" value="Nucleotidylyl transferase"/>
    <property type="match status" value="1"/>
</dbReference>
<reference evidence="9" key="1">
    <citation type="submission" date="2022-09" db="EMBL/GenBank/DDBJ databases">
        <title>Haloadaptaus new haloarchaeum isolated from saline soil.</title>
        <authorList>
            <person name="Duran-Viseras A."/>
            <person name="Sanchez-Porro C."/>
            <person name="Ventosa A."/>
        </authorList>
    </citation>
    <scope>NUCLEOTIDE SEQUENCE</scope>
    <source>
        <strain evidence="9">F3-133</strain>
    </source>
</reference>
<organism evidence="9 10">
    <name type="scientific">Halorutilus salinus</name>
    <dbReference type="NCBI Taxonomy" id="2487751"/>
    <lineage>
        <taxon>Archaea</taxon>
        <taxon>Methanobacteriati</taxon>
        <taxon>Methanobacteriota</taxon>
        <taxon>Stenosarchaea group</taxon>
        <taxon>Halobacteria</taxon>
        <taxon>Halorutilales</taxon>
        <taxon>Halorutilaceae</taxon>
        <taxon>Halorutilus</taxon>
    </lineage>
</organism>
<dbReference type="GO" id="GO:0004595">
    <property type="term" value="F:pantetheine-phosphate adenylyltransferase activity"/>
    <property type="evidence" value="ECO:0007669"/>
    <property type="project" value="UniProtKB-UniRule"/>
</dbReference>
<dbReference type="Pfam" id="PF01467">
    <property type="entry name" value="CTP_transf_like"/>
    <property type="match status" value="1"/>
</dbReference>
<feature type="domain" description="Cytidyltransferase-like" evidence="8">
    <location>
        <begin position="5"/>
        <end position="144"/>
    </location>
</feature>
<evidence type="ECO:0000256" key="1">
    <source>
        <dbReference type="ARBA" id="ARBA00022490"/>
    </source>
</evidence>
<dbReference type="InterPro" id="IPR014729">
    <property type="entry name" value="Rossmann-like_a/b/a_fold"/>
</dbReference>
<gene>
    <name evidence="7" type="primary">coaD</name>
    <name evidence="9" type="ORF">EGH25_06385</name>
</gene>
<keyword evidence="2 7" id="KW-0808">Transferase</keyword>
<comment type="similarity">
    <text evidence="7">Belongs to the eukaryotic CoaD family.</text>
</comment>
<evidence type="ECO:0000256" key="3">
    <source>
        <dbReference type="ARBA" id="ARBA00022695"/>
    </source>
</evidence>
<dbReference type="InterPro" id="IPR004821">
    <property type="entry name" value="Cyt_trans-like"/>
</dbReference>
<dbReference type="RefSeq" id="WP_266086834.1">
    <property type="nucleotide sequence ID" value="NZ_RKLV01000005.1"/>
</dbReference>
<dbReference type="NCBIfam" id="NF001985">
    <property type="entry name" value="PRK00777.1"/>
    <property type="match status" value="1"/>
</dbReference>
<evidence type="ECO:0000313" key="10">
    <source>
        <dbReference type="Proteomes" id="UP001149411"/>
    </source>
</evidence>
<comment type="catalytic activity">
    <reaction evidence="7">
        <text>(R)-4'-phosphopantetheine + ATP + H(+) = 3'-dephospho-CoA + diphosphate</text>
        <dbReference type="Rhea" id="RHEA:19801"/>
        <dbReference type="ChEBI" id="CHEBI:15378"/>
        <dbReference type="ChEBI" id="CHEBI:30616"/>
        <dbReference type="ChEBI" id="CHEBI:33019"/>
        <dbReference type="ChEBI" id="CHEBI:57328"/>
        <dbReference type="ChEBI" id="CHEBI:61723"/>
        <dbReference type="EC" id="2.7.7.3"/>
    </reaction>
</comment>
<dbReference type="GO" id="GO:0015937">
    <property type="term" value="P:coenzyme A biosynthetic process"/>
    <property type="evidence" value="ECO:0007669"/>
    <property type="project" value="UniProtKB-UniRule"/>
</dbReference>
<keyword evidence="1 7" id="KW-0963">Cytoplasm</keyword>
<dbReference type="Proteomes" id="UP001149411">
    <property type="component" value="Unassembled WGS sequence"/>
</dbReference>
<evidence type="ECO:0000259" key="8">
    <source>
        <dbReference type="Pfam" id="PF01467"/>
    </source>
</evidence>
<sequence length="161" mass="17657">MKVAIGGTFDPIHDGHRALLRKALELGDDGVVVGLTSDELAPKTRPKPREIRPFEERRNALLEELGSLDEDGRDFTVERLDDPYGVASEDPEFDALVVSPETQEGGERINQLRRERGYEPLEVVVVPHVMADDGEPISSTRVVEGVIDTEGNVLQDAGADT</sequence>
<name>A0A9Q4GGR4_9EURY</name>
<dbReference type="AlphaFoldDB" id="A0A9Q4GGR4"/>
<keyword evidence="3 7" id="KW-0548">Nucleotidyltransferase</keyword>
<keyword evidence="6 7" id="KW-0173">Coenzyme A biosynthesis</keyword>
<evidence type="ECO:0000313" key="9">
    <source>
        <dbReference type="EMBL" id="MCX2818977.1"/>
    </source>
</evidence>
<evidence type="ECO:0000256" key="5">
    <source>
        <dbReference type="ARBA" id="ARBA00022840"/>
    </source>
</evidence>
<protein>
    <recommendedName>
        <fullName evidence="7">Phosphopantetheine adenylyltransferase</fullName>
        <ecNumber evidence="7">2.7.7.3</ecNumber>
    </recommendedName>
    <alternativeName>
        <fullName evidence="7">Dephospho-CoA pyrophosphorylase</fullName>
    </alternativeName>
    <alternativeName>
        <fullName evidence="7">Pantetheine-phosphate adenylyltransferase</fullName>
        <shortName evidence="7">PPAT</shortName>
    </alternativeName>
</protein>
<comment type="caution">
    <text evidence="9">The sequence shown here is derived from an EMBL/GenBank/DDBJ whole genome shotgun (WGS) entry which is preliminary data.</text>
</comment>
<comment type="subcellular location">
    <subcellularLocation>
        <location evidence="7">Cytoplasm</location>
    </subcellularLocation>
</comment>
<dbReference type="NCBIfam" id="TIGR00125">
    <property type="entry name" value="cyt_tran_rel"/>
    <property type="match status" value="1"/>
</dbReference>
<proteinExistence type="inferred from homology"/>
<keyword evidence="5 7" id="KW-0067">ATP-binding</keyword>
<accession>A0A9Q4GGR4</accession>
<dbReference type="CDD" id="cd02164">
    <property type="entry name" value="PPAT_CoAS"/>
    <property type="match status" value="1"/>
</dbReference>
<evidence type="ECO:0000256" key="4">
    <source>
        <dbReference type="ARBA" id="ARBA00022741"/>
    </source>
</evidence>
<comment type="pathway">
    <text evidence="7">Cofactor biosynthesis; coenzyme A biosynthesis.</text>
</comment>
<dbReference type="Gene3D" id="3.40.50.620">
    <property type="entry name" value="HUPs"/>
    <property type="match status" value="1"/>
</dbReference>
<evidence type="ECO:0000256" key="2">
    <source>
        <dbReference type="ARBA" id="ARBA00022679"/>
    </source>
</evidence>
<dbReference type="GO" id="GO:0005737">
    <property type="term" value="C:cytoplasm"/>
    <property type="evidence" value="ECO:0007669"/>
    <property type="project" value="UniProtKB-SubCell"/>
</dbReference>
<dbReference type="HAMAP" id="MF_00647">
    <property type="entry name" value="PPAT_arch"/>
    <property type="match status" value="1"/>
</dbReference>